<organism evidence="2 3">
    <name type="scientific">Caminibacter mediatlanticus TB-2</name>
    <dbReference type="NCBI Taxonomy" id="391592"/>
    <lineage>
        <taxon>Bacteria</taxon>
        <taxon>Pseudomonadati</taxon>
        <taxon>Campylobacterota</taxon>
        <taxon>Epsilonproteobacteria</taxon>
        <taxon>Nautiliales</taxon>
        <taxon>Nautiliaceae</taxon>
        <taxon>Caminibacter</taxon>
    </lineage>
</organism>
<name>A0AAI9F2T2_9BACT</name>
<keyword evidence="1" id="KW-0812">Transmembrane</keyword>
<sequence length="244" mass="28859">MHRYEELEKLYYKKKRIKILIFFIISLFFLISFYIILNSKKFFNQKKITEVKENLILEKNISVGINKKENNISIKKKKILVTDKNKSSISYKKIVKLTFILPKLDKDDINLVKSSQIQNKNKIKNNKPQKTIQETPKIITKNIQLKEKKTDINNLIKKFEANPSYDLALSIAKYYYNLNKIKLAHIWTIKANNLNPSKVDSWIMFADILKKEGKTQKAKEILKIYIEQYGDNEKIIKKLRSLGE</sequence>
<proteinExistence type="predicted"/>
<evidence type="ECO:0000313" key="2">
    <source>
        <dbReference type="EMBL" id="EDM23916.1"/>
    </source>
</evidence>
<evidence type="ECO:0008006" key="4">
    <source>
        <dbReference type="Google" id="ProtNLM"/>
    </source>
</evidence>
<gene>
    <name evidence="2" type="ORF">CMTB2_06671</name>
</gene>
<feature type="transmembrane region" description="Helical" evidence="1">
    <location>
        <begin position="20"/>
        <end position="37"/>
    </location>
</feature>
<dbReference type="Gene3D" id="1.25.40.10">
    <property type="entry name" value="Tetratricopeptide repeat domain"/>
    <property type="match status" value="1"/>
</dbReference>
<dbReference type="RefSeq" id="WP_007473871.1">
    <property type="nucleotide sequence ID" value="NZ_ABCJ01000002.1"/>
</dbReference>
<evidence type="ECO:0000313" key="3">
    <source>
        <dbReference type="Proteomes" id="UP000003288"/>
    </source>
</evidence>
<evidence type="ECO:0000256" key="1">
    <source>
        <dbReference type="SAM" id="Phobius"/>
    </source>
</evidence>
<dbReference type="Proteomes" id="UP000003288">
    <property type="component" value="Unassembled WGS sequence"/>
</dbReference>
<dbReference type="InterPro" id="IPR011990">
    <property type="entry name" value="TPR-like_helical_dom_sf"/>
</dbReference>
<dbReference type="SUPFAM" id="SSF48452">
    <property type="entry name" value="TPR-like"/>
    <property type="match status" value="1"/>
</dbReference>
<reference evidence="2 3" key="1">
    <citation type="journal article" date="2011" name="Stand. Genomic Sci.">
        <title>Draft genome sequence of Caminibacter mediatlanticus strain TB-2, an epsilonproteobacterium isolated from a deep-sea hydrothermal vent.</title>
        <authorList>
            <person name="Giovannelli D."/>
            <person name="Ferriera S."/>
            <person name="Johnson J."/>
            <person name="Kravitz S."/>
            <person name="Perez-Rodriguez I."/>
            <person name="Ricci J."/>
            <person name="O'Brien C."/>
            <person name="Voordeckers J.W."/>
            <person name="Bini E."/>
            <person name="Vetriani C."/>
        </authorList>
    </citation>
    <scope>NUCLEOTIDE SEQUENCE [LARGE SCALE GENOMIC DNA]</scope>
    <source>
        <strain evidence="2 3">TB-2</strain>
    </source>
</reference>
<keyword evidence="1" id="KW-1133">Transmembrane helix</keyword>
<protein>
    <recommendedName>
        <fullName evidence="4">Transformation system protein</fullName>
    </recommendedName>
</protein>
<comment type="caution">
    <text evidence="2">The sequence shown here is derived from an EMBL/GenBank/DDBJ whole genome shotgun (WGS) entry which is preliminary data.</text>
</comment>
<dbReference type="AlphaFoldDB" id="A0AAI9F2T2"/>
<dbReference type="EMBL" id="ABCJ01000002">
    <property type="protein sequence ID" value="EDM23916.1"/>
    <property type="molecule type" value="Genomic_DNA"/>
</dbReference>
<keyword evidence="1" id="KW-0472">Membrane</keyword>
<accession>A0AAI9F2T2</accession>